<feature type="compositionally biased region" description="Polar residues" evidence="1">
    <location>
        <begin position="211"/>
        <end position="221"/>
    </location>
</feature>
<dbReference type="GO" id="GO:0008237">
    <property type="term" value="F:metallopeptidase activity"/>
    <property type="evidence" value="ECO:0007669"/>
    <property type="project" value="InterPro"/>
</dbReference>
<protein>
    <submittedName>
        <fullName evidence="3">Uncharacterized protein</fullName>
    </submittedName>
</protein>
<gene>
    <name evidence="3" type="ORF">CHS0354_032253</name>
</gene>
<dbReference type="EMBL" id="JAEAOA010001910">
    <property type="protein sequence ID" value="KAK3577405.1"/>
    <property type="molecule type" value="Genomic_DNA"/>
</dbReference>
<evidence type="ECO:0000313" key="3">
    <source>
        <dbReference type="EMBL" id="KAK3577405.1"/>
    </source>
</evidence>
<feature type="transmembrane region" description="Helical" evidence="2">
    <location>
        <begin position="26"/>
        <end position="53"/>
    </location>
</feature>
<evidence type="ECO:0000313" key="4">
    <source>
        <dbReference type="Proteomes" id="UP001195483"/>
    </source>
</evidence>
<dbReference type="InterPro" id="IPR024079">
    <property type="entry name" value="MetalloPept_cat_dom_sf"/>
</dbReference>
<organism evidence="3 4">
    <name type="scientific">Potamilus streckersoni</name>
    <dbReference type="NCBI Taxonomy" id="2493646"/>
    <lineage>
        <taxon>Eukaryota</taxon>
        <taxon>Metazoa</taxon>
        <taxon>Spiralia</taxon>
        <taxon>Lophotrochozoa</taxon>
        <taxon>Mollusca</taxon>
        <taxon>Bivalvia</taxon>
        <taxon>Autobranchia</taxon>
        <taxon>Heteroconchia</taxon>
        <taxon>Palaeoheterodonta</taxon>
        <taxon>Unionida</taxon>
        <taxon>Unionoidea</taxon>
        <taxon>Unionidae</taxon>
        <taxon>Ambleminae</taxon>
        <taxon>Lampsilini</taxon>
        <taxon>Potamilus</taxon>
    </lineage>
</organism>
<keyword evidence="2" id="KW-0812">Transmembrane</keyword>
<keyword evidence="4" id="KW-1185">Reference proteome</keyword>
<accession>A0AAE0RQE6</accession>
<reference evidence="3" key="3">
    <citation type="submission" date="2023-05" db="EMBL/GenBank/DDBJ databases">
        <authorList>
            <person name="Smith C.H."/>
        </authorList>
    </citation>
    <scope>NUCLEOTIDE SEQUENCE</scope>
    <source>
        <strain evidence="3">CHS0354</strain>
        <tissue evidence="3">Mantle</tissue>
    </source>
</reference>
<dbReference type="Proteomes" id="UP001195483">
    <property type="component" value="Unassembled WGS sequence"/>
</dbReference>
<sequence>MPKRNKFLLSMKTNCIANHQHHHRSVIIATTTIIMIIVVVVMMIIIMIGVILYNTTVTVREVYVEEPGHRLIRSPGMPAKKKFIFRLNEDEIVFDLQLNSIIREDVNIYVTENGVTKLMEIHNHDEDKEMHGYYQDKKTNAAMTVTCYKLRSLCQPTGTFMLNGKKYRLESTGELSNVTLFVTEIHPEDKDVGMHKDLPQISEIGTPGPRSGNQNKNSGNGDNPGRVKRAIPAGVDIVELFVYTDESIYQRFLALYGNMTTALSKIQQYYAIMGNEDASGAPWSYQAADFSGNINSSKALNDFSTWQKNYAIANNLRYDHAMAMTNLAANHDPTTGPCSNGYIMVSAFYRSYTTTATTKHKFSSCSISSMTNFLSKLG</sequence>
<proteinExistence type="predicted"/>
<dbReference type="AlphaFoldDB" id="A0AAE0RQE6"/>
<evidence type="ECO:0000256" key="1">
    <source>
        <dbReference type="SAM" id="MobiDB-lite"/>
    </source>
</evidence>
<name>A0AAE0RQE6_9BIVA</name>
<keyword evidence="2" id="KW-1133">Transmembrane helix</keyword>
<dbReference type="SUPFAM" id="SSF55486">
    <property type="entry name" value="Metalloproteases ('zincins'), catalytic domain"/>
    <property type="match status" value="1"/>
</dbReference>
<feature type="region of interest" description="Disordered" evidence="1">
    <location>
        <begin position="199"/>
        <end position="227"/>
    </location>
</feature>
<evidence type="ECO:0000256" key="2">
    <source>
        <dbReference type="SAM" id="Phobius"/>
    </source>
</evidence>
<dbReference type="Gene3D" id="3.40.390.10">
    <property type="entry name" value="Collagenase (Catalytic Domain)"/>
    <property type="match status" value="1"/>
</dbReference>
<keyword evidence="2" id="KW-0472">Membrane</keyword>
<reference evidence="3" key="1">
    <citation type="journal article" date="2021" name="Genome Biol. Evol.">
        <title>A High-Quality Reference Genome for a Parasitic Bivalve with Doubly Uniparental Inheritance (Bivalvia: Unionida).</title>
        <authorList>
            <person name="Smith C.H."/>
        </authorList>
    </citation>
    <scope>NUCLEOTIDE SEQUENCE</scope>
    <source>
        <strain evidence="3">CHS0354</strain>
    </source>
</reference>
<reference evidence="3" key="2">
    <citation type="journal article" date="2021" name="Genome Biol. Evol.">
        <title>Developing a high-quality reference genome for a parasitic bivalve with doubly uniparental inheritance (Bivalvia: Unionida).</title>
        <authorList>
            <person name="Smith C.H."/>
        </authorList>
    </citation>
    <scope>NUCLEOTIDE SEQUENCE</scope>
    <source>
        <strain evidence="3">CHS0354</strain>
        <tissue evidence="3">Mantle</tissue>
    </source>
</reference>
<comment type="caution">
    <text evidence="3">The sequence shown here is derived from an EMBL/GenBank/DDBJ whole genome shotgun (WGS) entry which is preliminary data.</text>
</comment>